<name>A0A238XGF0_9ACTN</name>
<dbReference type="InterPro" id="IPR027417">
    <property type="entry name" value="P-loop_NTPase"/>
</dbReference>
<feature type="transmembrane region" description="Helical" evidence="2">
    <location>
        <begin position="511"/>
        <end position="533"/>
    </location>
</feature>
<feature type="transmembrane region" description="Helical" evidence="2">
    <location>
        <begin position="728"/>
        <end position="747"/>
    </location>
</feature>
<reference evidence="4" key="1">
    <citation type="submission" date="2017-06" db="EMBL/GenBank/DDBJ databases">
        <authorList>
            <person name="Varghese N."/>
            <person name="Submissions S."/>
        </authorList>
    </citation>
    <scope>NUCLEOTIDE SEQUENCE [LARGE SCALE GENOMIC DNA]</scope>
    <source>
        <strain evidence="4">DSM 44485</strain>
    </source>
</reference>
<proteinExistence type="predicted"/>
<feature type="transmembrane region" description="Helical" evidence="2">
    <location>
        <begin position="601"/>
        <end position="618"/>
    </location>
</feature>
<evidence type="ECO:0000256" key="2">
    <source>
        <dbReference type="SAM" id="Phobius"/>
    </source>
</evidence>
<dbReference type="AlphaFoldDB" id="A0A238XGF0"/>
<feature type="transmembrane region" description="Helical" evidence="2">
    <location>
        <begin position="688"/>
        <end position="707"/>
    </location>
</feature>
<keyword evidence="2" id="KW-0472">Membrane</keyword>
<feature type="transmembrane region" description="Helical" evidence="2">
    <location>
        <begin position="753"/>
        <end position="777"/>
    </location>
</feature>
<keyword evidence="4" id="KW-1185">Reference proteome</keyword>
<evidence type="ECO:0008006" key="5">
    <source>
        <dbReference type="Google" id="ProtNLM"/>
    </source>
</evidence>
<evidence type="ECO:0000313" key="3">
    <source>
        <dbReference type="EMBL" id="SNR57651.1"/>
    </source>
</evidence>
<dbReference type="SUPFAM" id="SSF52540">
    <property type="entry name" value="P-loop containing nucleoside triphosphate hydrolases"/>
    <property type="match status" value="1"/>
</dbReference>
<dbReference type="OrthoDB" id="5150226at2"/>
<dbReference type="EMBL" id="FZNP01000004">
    <property type="protein sequence ID" value="SNR57651.1"/>
    <property type="molecule type" value="Genomic_DNA"/>
</dbReference>
<keyword evidence="2" id="KW-0812">Transmembrane</keyword>
<feature type="transmembrane region" description="Helical" evidence="2">
    <location>
        <begin position="545"/>
        <end position="565"/>
    </location>
</feature>
<gene>
    <name evidence="3" type="ORF">SAMN06265355_104299</name>
</gene>
<protein>
    <recommendedName>
        <fullName evidence="5">NACHT domain-containing protein</fullName>
    </recommendedName>
</protein>
<sequence length="836" mass="91841">MGQADDEIAKFRSVLKTLIRDAARTKAGKGPDWEPRNNEIAWILGVNPATITRWFNGPSLPRRTAVASFLEMVGSEFGDHEEFLRWWGRVDRLRKGRPVPAVMDGPEQPHPAPQEAPSRPVPLPAEEIRWEGTGVGASVGPLDKAVAALARNLYGQWDSEASYRGLVMPPPIPPRWTRTERPVAGRVSVAVGDPDKPGRFRELPETQRATADTIQEGGLKELFEIYAGLGSGRIILMGHYGSGKTSTAILLLLHELDRRIGLTRDTSRKTPVPLLLTAQDWNYSEQSLSAWFAQQLATTYTFLGSAEYGPDAAWRVVREGRVALFLDAFDELDPERQIEAIHSINRESQTFRLVLLTRTQDFTAAVKAGHRPVHGAVALELRPVTPDLAISYLKDYQPFPAPDDDPLRKVIEQLETDPEHPIGRALDTPFNLALLSADPQVVDELSTAGPIETREKVEDLLLGRVVSVAYGPDQRRITEAERYLGYLAVQMDGEDLSWWRMHHWVPRWERYVLNTLAGTLIMSVTGLMVFGPVGQYTVTGHTGTLFGLSYGAAMGSVFGFLATVVSEARDPRPKDPERRSDRRSGARRRVLPGFPDRVPRAVNPAVALFILAVVTMAVRNQSGHLLFGLLAGAVASCASGHAATRVRSISSMRRRWARLGPNLTDLLASSTIGVPIGLAYGLTKTPEFGAVAGLLTGSTFGFMTSMARPTSDTETPPDPETHWKQDRSRTLLVALTAAVPIGLALGIQNGRAHGLVAGITAFVGLSTILGLGTAAGISDIWRTALVFVQLRLRGDFPLRGMRFLRGARKKQVLRTVGAKIQFRHDRVRIALTPTRR</sequence>
<feature type="transmembrane region" description="Helical" evidence="2">
    <location>
        <begin position="663"/>
        <end position="682"/>
    </location>
</feature>
<organism evidence="3 4">
    <name type="scientific">Actinomadura mexicana</name>
    <dbReference type="NCBI Taxonomy" id="134959"/>
    <lineage>
        <taxon>Bacteria</taxon>
        <taxon>Bacillati</taxon>
        <taxon>Actinomycetota</taxon>
        <taxon>Actinomycetes</taxon>
        <taxon>Streptosporangiales</taxon>
        <taxon>Thermomonosporaceae</taxon>
        <taxon>Actinomadura</taxon>
    </lineage>
</organism>
<dbReference type="RefSeq" id="WP_143227049.1">
    <property type="nucleotide sequence ID" value="NZ_FZNP01000004.1"/>
</dbReference>
<evidence type="ECO:0000313" key="4">
    <source>
        <dbReference type="Proteomes" id="UP000198420"/>
    </source>
</evidence>
<feature type="compositionally biased region" description="Pro residues" evidence="1">
    <location>
        <begin position="108"/>
        <end position="121"/>
    </location>
</feature>
<feature type="compositionally biased region" description="Basic and acidic residues" evidence="1">
    <location>
        <begin position="569"/>
        <end position="584"/>
    </location>
</feature>
<feature type="region of interest" description="Disordered" evidence="1">
    <location>
        <begin position="98"/>
        <end position="121"/>
    </location>
</feature>
<dbReference type="Gene3D" id="3.40.50.300">
    <property type="entry name" value="P-loop containing nucleotide triphosphate hydrolases"/>
    <property type="match status" value="1"/>
</dbReference>
<dbReference type="Proteomes" id="UP000198420">
    <property type="component" value="Unassembled WGS sequence"/>
</dbReference>
<evidence type="ECO:0000256" key="1">
    <source>
        <dbReference type="SAM" id="MobiDB-lite"/>
    </source>
</evidence>
<feature type="transmembrane region" description="Helical" evidence="2">
    <location>
        <begin position="624"/>
        <end position="643"/>
    </location>
</feature>
<feature type="region of interest" description="Disordered" evidence="1">
    <location>
        <begin position="569"/>
        <end position="591"/>
    </location>
</feature>
<keyword evidence="2" id="KW-1133">Transmembrane helix</keyword>
<accession>A0A238XGF0</accession>